<evidence type="ECO:0000259" key="4">
    <source>
        <dbReference type="PROSITE" id="PS50222"/>
    </source>
</evidence>
<evidence type="ECO:0000313" key="5">
    <source>
        <dbReference type="EMBL" id="KAK8875792.1"/>
    </source>
</evidence>
<dbReference type="PROSITE" id="PS00018">
    <property type="entry name" value="EF_HAND_1"/>
    <property type="match status" value="2"/>
</dbReference>
<comment type="caution">
    <text evidence="5">The sequence shown here is derived from an EMBL/GenBank/DDBJ whole genome shotgun (WGS) entry which is preliminary data.</text>
</comment>
<name>A0ABR2JDY2_9EUKA</name>
<dbReference type="InterPro" id="IPR018247">
    <property type="entry name" value="EF_Hand_1_Ca_BS"/>
</dbReference>
<accession>A0ABR2JDY2</accession>
<keyword evidence="2" id="KW-0677">Repeat</keyword>
<dbReference type="Gene3D" id="1.10.238.10">
    <property type="entry name" value="EF-hand"/>
    <property type="match status" value="2"/>
</dbReference>
<organism evidence="5 6">
    <name type="scientific">Tritrichomonas musculus</name>
    <dbReference type="NCBI Taxonomy" id="1915356"/>
    <lineage>
        <taxon>Eukaryota</taxon>
        <taxon>Metamonada</taxon>
        <taxon>Parabasalia</taxon>
        <taxon>Tritrichomonadida</taxon>
        <taxon>Tritrichomonadidae</taxon>
        <taxon>Tritrichomonas</taxon>
    </lineage>
</organism>
<evidence type="ECO:0000256" key="1">
    <source>
        <dbReference type="ARBA" id="ARBA00022723"/>
    </source>
</evidence>
<gene>
    <name evidence="5" type="ORF">M9Y10_005967</name>
</gene>
<evidence type="ECO:0000256" key="2">
    <source>
        <dbReference type="ARBA" id="ARBA00022737"/>
    </source>
</evidence>
<dbReference type="PANTHER" id="PTHR34524:SF6">
    <property type="entry name" value="CALCYPHOSINE LIKE"/>
    <property type="match status" value="1"/>
</dbReference>
<dbReference type="Pfam" id="PF13499">
    <property type="entry name" value="EF-hand_7"/>
    <property type="match status" value="1"/>
</dbReference>
<dbReference type="InterPro" id="IPR051581">
    <property type="entry name" value="Ca-bind"/>
</dbReference>
<keyword evidence="3" id="KW-0106">Calcium</keyword>
<keyword evidence="6" id="KW-1185">Reference proteome</keyword>
<feature type="domain" description="EF-hand" evidence="4">
    <location>
        <begin position="51"/>
        <end position="86"/>
    </location>
</feature>
<dbReference type="EMBL" id="JAPFFF010000012">
    <property type="protein sequence ID" value="KAK8875792.1"/>
    <property type="molecule type" value="Genomic_DNA"/>
</dbReference>
<protein>
    <recommendedName>
        <fullName evidence="4">EF-hand domain-containing protein</fullName>
    </recommendedName>
</protein>
<reference evidence="5 6" key="1">
    <citation type="submission" date="2024-04" db="EMBL/GenBank/DDBJ databases">
        <title>Tritrichomonas musculus Genome.</title>
        <authorList>
            <person name="Alves-Ferreira E."/>
            <person name="Grigg M."/>
            <person name="Lorenzi H."/>
            <person name="Galac M."/>
        </authorList>
    </citation>
    <scope>NUCLEOTIDE SEQUENCE [LARGE SCALE GENOMIC DNA]</scope>
    <source>
        <strain evidence="5 6">EAF2021</strain>
    </source>
</reference>
<keyword evidence="1" id="KW-0479">Metal-binding</keyword>
<dbReference type="Proteomes" id="UP001470230">
    <property type="component" value="Unassembled WGS sequence"/>
</dbReference>
<dbReference type="CDD" id="cd00051">
    <property type="entry name" value="EFh"/>
    <property type="match status" value="1"/>
</dbReference>
<dbReference type="InterPro" id="IPR011992">
    <property type="entry name" value="EF-hand-dom_pair"/>
</dbReference>
<dbReference type="SUPFAM" id="SSF47473">
    <property type="entry name" value="EF-hand"/>
    <property type="match status" value="1"/>
</dbReference>
<evidence type="ECO:0000313" key="6">
    <source>
        <dbReference type="Proteomes" id="UP001470230"/>
    </source>
</evidence>
<dbReference type="PROSITE" id="PS50222">
    <property type="entry name" value="EF_HAND_2"/>
    <property type="match status" value="2"/>
</dbReference>
<dbReference type="PANTHER" id="PTHR34524">
    <property type="entry name" value="CALCYPHOSIN"/>
    <property type="match status" value="1"/>
</dbReference>
<dbReference type="SMART" id="SM00054">
    <property type="entry name" value="EFh"/>
    <property type="match status" value="3"/>
</dbReference>
<dbReference type="Pfam" id="PF13202">
    <property type="entry name" value="EF-hand_5"/>
    <property type="match status" value="1"/>
</dbReference>
<evidence type="ECO:0000256" key="3">
    <source>
        <dbReference type="ARBA" id="ARBA00022837"/>
    </source>
</evidence>
<proteinExistence type="predicted"/>
<sequence length="170" mass="19538">MTGRVTVPFSFQEFDPRYLESLSHDYSKFDGNGDGRLNQDEFVRWLIAGGTKEKVAKNLFYVADSNNDGSISLDEFKKFAKTQQDMIVKGETEKYAKLIYDSVKSHNNHSGGLNKKEFLKFMELMNIPVGFFSKGKVFRQYDSDGSGTVDFDEIMHKINFRNEQLTRADD</sequence>
<feature type="domain" description="EF-hand" evidence="4">
    <location>
        <begin position="136"/>
        <end position="164"/>
    </location>
</feature>
<dbReference type="InterPro" id="IPR002048">
    <property type="entry name" value="EF_hand_dom"/>
</dbReference>